<name>A0A918DF61_9ALTE</name>
<dbReference type="Gene3D" id="3.40.50.1000">
    <property type="entry name" value="HAD superfamily/HAD-like"/>
    <property type="match status" value="1"/>
</dbReference>
<dbReference type="EMBL" id="BMLS01000001">
    <property type="protein sequence ID" value="GGO63572.1"/>
    <property type="molecule type" value="Genomic_DNA"/>
</dbReference>
<dbReference type="InterPro" id="IPR023214">
    <property type="entry name" value="HAD_sf"/>
</dbReference>
<organism evidence="1 2">
    <name type="scientific">Bowmanella pacifica</name>
    <dbReference type="NCBI Taxonomy" id="502051"/>
    <lineage>
        <taxon>Bacteria</taxon>
        <taxon>Pseudomonadati</taxon>
        <taxon>Pseudomonadota</taxon>
        <taxon>Gammaproteobacteria</taxon>
        <taxon>Alteromonadales</taxon>
        <taxon>Alteromonadaceae</taxon>
        <taxon>Bowmanella</taxon>
    </lineage>
</organism>
<dbReference type="Gene3D" id="1.10.150.400">
    <property type="match status" value="1"/>
</dbReference>
<evidence type="ECO:0008006" key="3">
    <source>
        <dbReference type="Google" id="ProtNLM"/>
    </source>
</evidence>
<comment type="caution">
    <text evidence="1">The sequence shown here is derived from an EMBL/GenBank/DDBJ whole genome shotgun (WGS) entry which is preliminary data.</text>
</comment>
<protein>
    <recommendedName>
        <fullName evidence="3">Glycosyl transferase family 1</fullName>
    </recommendedName>
</protein>
<accession>A0A918DF61</accession>
<dbReference type="InterPro" id="IPR007739">
    <property type="entry name" value="RgpF"/>
</dbReference>
<dbReference type="RefSeq" id="WP_229701959.1">
    <property type="nucleotide sequence ID" value="NZ_BMLS01000001.1"/>
</dbReference>
<dbReference type="SUPFAM" id="SSF56784">
    <property type="entry name" value="HAD-like"/>
    <property type="match status" value="1"/>
</dbReference>
<evidence type="ECO:0000313" key="2">
    <source>
        <dbReference type="Proteomes" id="UP000606935"/>
    </source>
</evidence>
<gene>
    <name evidence="1" type="ORF">GCM10010982_00920</name>
</gene>
<dbReference type="InterPro" id="IPR036412">
    <property type="entry name" value="HAD-like_sf"/>
</dbReference>
<dbReference type="CDD" id="cd01427">
    <property type="entry name" value="HAD_like"/>
    <property type="match status" value="1"/>
</dbReference>
<dbReference type="Pfam" id="PF05045">
    <property type="entry name" value="RgpF"/>
    <property type="match status" value="1"/>
</dbReference>
<reference evidence="1" key="1">
    <citation type="journal article" date="2014" name="Int. J. Syst. Evol. Microbiol.">
        <title>Complete genome sequence of Corynebacterium casei LMG S-19264T (=DSM 44701T), isolated from a smear-ripened cheese.</title>
        <authorList>
            <consortium name="US DOE Joint Genome Institute (JGI-PGF)"/>
            <person name="Walter F."/>
            <person name="Albersmeier A."/>
            <person name="Kalinowski J."/>
            <person name="Ruckert C."/>
        </authorList>
    </citation>
    <scope>NUCLEOTIDE SEQUENCE</scope>
    <source>
        <strain evidence="1">CGMCC 1.7086</strain>
    </source>
</reference>
<sequence length="647" mass="75742">MKKLVRRSLAGLYRRATILLRGREFLRVKRHLRMAKKAGIFDLEWYQQHYGMFKSETAAFEDYLNKAPYANVNPSAKFDTEHYLRSHLDIYHSGANPLLHYLYNGRYEGRAVQEARPRWLPSNQLIAKETPTWHQQKVAICLHIFYPDFVDKFFRCLKAFPLEVDVFVACASEEICQDVTRRYSRLKRVGKLKVVKVPNRGRNFGPLLVEFGPELLDYDLMCHLHSKKSLYSGREQTQWFDYLNQYLFKDKHVVSCLLRLFDEHPELGIYYPTTFWMMPPWVNHWTCNKPFAREFASQWGIDLTNNFISYPVGGMFWARPKALKPLLEKVYTYEDFPAEPLPNDGSWLHALERVLGLLAEKNGYKQFFYHPPTGHFTDDQSHLFAGYHKPPEQLFTELRRFDHVSFDVFDTVLSRRLNEPDYAKYQVGQYLQEQGLLPNPQSFVALRNETELALRKEHNFSGDVCINQVYDRLALLMELDPDHARGLMELEFDFDLQQIVAKQEMVELVHKLSDLNKTLWFISDTYYSHKQVETMLRKVGISASFTLFVSSELGLRKDRGDMWQHIRELLETLPGSYIHVGDNVRSDAQLCGDHGLANLHILHPNDKWQAAGMPPINNEHQGEINEANIFKWGPLVSNLGRYPFFGE</sequence>
<proteinExistence type="predicted"/>
<keyword evidence="2" id="KW-1185">Reference proteome</keyword>
<reference evidence="1" key="2">
    <citation type="submission" date="2020-09" db="EMBL/GenBank/DDBJ databases">
        <authorList>
            <person name="Sun Q."/>
            <person name="Zhou Y."/>
        </authorList>
    </citation>
    <scope>NUCLEOTIDE SEQUENCE</scope>
    <source>
        <strain evidence="1">CGMCC 1.7086</strain>
    </source>
</reference>
<dbReference type="Proteomes" id="UP000606935">
    <property type="component" value="Unassembled WGS sequence"/>
</dbReference>
<evidence type="ECO:0000313" key="1">
    <source>
        <dbReference type="EMBL" id="GGO63572.1"/>
    </source>
</evidence>
<dbReference type="AlphaFoldDB" id="A0A918DF61"/>